<proteinExistence type="predicted"/>
<dbReference type="InterPro" id="IPR029026">
    <property type="entry name" value="tRNA_m1G_MTases_N"/>
</dbReference>
<dbReference type="SUPFAM" id="SSF55315">
    <property type="entry name" value="L30e-like"/>
    <property type="match status" value="1"/>
</dbReference>
<protein>
    <submittedName>
        <fullName evidence="4">tRNA G18 (Ribose-2'-O)-methylase SpoU</fullName>
    </submittedName>
</protein>
<keyword evidence="1 4" id="KW-0489">Methyltransferase</keyword>
<feature type="domain" description="tRNA/rRNA methyltransferase SpoU type" evidence="3">
    <location>
        <begin position="119"/>
        <end position="261"/>
    </location>
</feature>
<dbReference type="GO" id="GO:0003723">
    <property type="term" value="F:RNA binding"/>
    <property type="evidence" value="ECO:0007669"/>
    <property type="project" value="InterPro"/>
</dbReference>
<name>A0A562VBT3_9ACTN</name>
<comment type="caution">
    <text evidence="4">The sequence shown here is derived from an EMBL/GenBank/DDBJ whole genome shotgun (WGS) entry which is preliminary data.</text>
</comment>
<reference evidence="4 5" key="1">
    <citation type="journal article" date="2013" name="Stand. Genomic Sci.">
        <title>Genomic Encyclopedia of Type Strains, Phase I: The one thousand microbial genomes (KMG-I) project.</title>
        <authorList>
            <person name="Kyrpides N.C."/>
            <person name="Woyke T."/>
            <person name="Eisen J.A."/>
            <person name="Garrity G."/>
            <person name="Lilburn T.G."/>
            <person name="Beck B.J."/>
            <person name="Whitman W.B."/>
            <person name="Hugenholtz P."/>
            <person name="Klenk H.P."/>
        </authorList>
    </citation>
    <scope>NUCLEOTIDE SEQUENCE [LARGE SCALE GENOMIC DNA]</scope>
    <source>
        <strain evidence="4 5">DSM 45044</strain>
    </source>
</reference>
<evidence type="ECO:0000256" key="1">
    <source>
        <dbReference type="ARBA" id="ARBA00022603"/>
    </source>
</evidence>
<dbReference type="Gene3D" id="3.30.1330.30">
    <property type="match status" value="1"/>
</dbReference>
<dbReference type="InterPro" id="IPR001537">
    <property type="entry name" value="SpoU_MeTrfase"/>
</dbReference>
<gene>
    <name evidence="4" type="ORF">LX16_1018</name>
</gene>
<dbReference type="AlphaFoldDB" id="A0A562VBT3"/>
<dbReference type="GO" id="GO:0008173">
    <property type="term" value="F:RNA methyltransferase activity"/>
    <property type="evidence" value="ECO:0007669"/>
    <property type="project" value="InterPro"/>
</dbReference>
<dbReference type="RefSeq" id="WP_345740647.1">
    <property type="nucleotide sequence ID" value="NZ_BAABIJ010000001.1"/>
</dbReference>
<dbReference type="PANTHER" id="PTHR43191:SF12">
    <property type="entry name" value="RRNA METHYLASE"/>
    <property type="match status" value="1"/>
</dbReference>
<organism evidence="4 5">
    <name type="scientific">Stackebrandtia albiflava</name>
    <dbReference type="NCBI Taxonomy" id="406432"/>
    <lineage>
        <taxon>Bacteria</taxon>
        <taxon>Bacillati</taxon>
        <taxon>Actinomycetota</taxon>
        <taxon>Actinomycetes</taxon>
        <taxon>Glycomycetales</taxon>
        <taxon>Glycomycetaceae</taxon>
        <taxon>Stackebrandtia</taxon>
    </lineage>
</organism>
<dbReference type="CDD" id="cd18095">
    <property type="entry name" value="SpoU-like_rRNA-MTase"/>
    <property type="match status" value="1"/>
</dbReference>
<keyword evidence="2" id="KW-0808">Transferase</keyword>
<evidence type="ECO:0000313" key="4">
    <source>
        <dbReference type="EMBL" id="TWJ15318.1"/>
    </source>
</evidence>
<evidence type="ECO:0000259" key="3">
    <source>
        <dbReference type="Pfam" id="PF00588"/>
    </source>
</evidence>
<sequence>MVADHLTDPDDPRLDDYRALTDLALRTRFEPPNGLFIAEGELVVRRALRAGYRMRSLLVDAKRIDQLADLAPPGAPSYAASPAVLEAVTGFHVHRGVLASFHRTPPTAPEEVLAQSRRLLILEDVNNHTNIGAIFRSAAALGIDGVLLSPTCADPLYRRSIRVSMGEVFALPYARLSPWPSALDTVRRAGFTVLALTPDPDATPIQRLTDAQRERPALLFGAEGAGLTGEVLDTADVAVRIPMHRGVDSLNVAAAAAVACFALTG</sequence>
<dbReference type="EMBL" id="VLLL01000005">
    <property type="protein sequence ID" value="TWJ15318.1"/>
    <property type="molecule type" value="Genomic_DNA"/>
</dbReference>
<dbReference type="Pfam" id="PF00588">
    <property type="entry name" value="SpoU_methylase"/>
    <property type="match status" value="1"/>
</dbReference>
<dbReference type="GO" id="GO:0032259">
    <property type="term" value="P:methylation"/>
    <property type="evidence" value="ECO:0007669"/>
    <property type="project" value="UniProtKB-KW"/>
</dbReference>
<dbReference type="Proteomes" id="UP000321617">
    <property type="component" value="Unassembled WGS sequence"/>
</dbReference>
<accession>A0A562VBT3</accession>
<dbReference type="PANTHER" id="PTHR43191">
    <property type="entry name" value="RRNA METHYLTRANSFERASE 3"/>
    <property type="match status" value="1"/>
</dbReference>
<dbReference type="InterPro" id="IPR029064">
    <property type="entry name" value="Ribosomal_eL30-like_sf"/>
</dbReference>
<evidence type="ECO:0000256" key="2">
    <source>
        <dbReference type="ARBA" id="ARBA00022679"/>
    </source>
</evidence>
<dbReference type="InterPro" id="IPR029028">
    <property type="entry name" value="Alpha/beta_knot_MTases"/>
</dbReference>
<dbReference type="InterPro" id="IPR051259">
    <property type="entry name" value="rRNA_Methyltransferase"/>
</dbReference>
<keyword evidence="5" id="KW-1185">Reference proteome</keyword>
<evidence type="ECO:0000313" key="5">
    <source>
        <dbReference type="Proteomes" id="UP000321617"/>
    </source>
</evidence>
<dbReference type="Gene3D" id="3.40.1280.10">
    <property type="match status" value="1"/>
</dbReference>
<dbReference type="SUPFAM" id="SSF75217">
    <property type="entry name" value="alpha/beta knot"/>
    <property type="match status" value="1"/>
</dbReference>
<dbReference type="GO" id="GO:0006396">
    <property type="term" value="P:RNA processing"/>
    <property type="evidence" value="ECO:0007669"/>
    <property type="project" value="InterPro"/>
</dbReference>